<protein>
    <submittedName>
        <fullName evidence="1">Hydrolase</fullName>
    </submittedName>
</protein>
<organism evidence="1 2">
    <name type="scientific">Thomasclavelia spiroformis</name>
    <dbReference type="NCBI Taxonomy" id="29348"/>
    <lineage>
        <taxon>Bacteria</taxon>
        <taxon>Bacillati</taxon>
        <taxon>Bacillota</taxon>
        <taxon>Erysipelotrichia</taxon>
        <taxon>Erysipelotrichales</taxon>
        <taxon>Coprobacillaceae</taxon>
        <taxon>Thomasclavelia</taxon>
    </lineage>
</organism>
<dbReference type="Gene3D" id="3.40.50.1000">
    <property type="entry name" value="HAD superfamily/HAD-like"/>
    <property type="match status" value="1"/>
</dbReference>
<dbReference type="SFLD" id="SFLDG01129">
    <property type="entry name" value="C1.5:_HAD__Beta-PGM__Phosphata"/>
    <property type="match status" value="1"/>
</dbReference>
<dbReference type="InterPro" id="IPR006439">
    <property type="entry name" value="HAD-SF_hydro_IA"/>
</dbReference>
<dbReference type="GO" id="GO:0006281">
    <property type="term" value="P:DNA repair"/>
    <property type="evidence" value="ECO:0007669"/>
    <property type="project" value="TreeGrafter"/>
</dbReference>
<dbReference type="NCBIfam" id="TIGR01549">
    <property type="entry name" value="HAD-SF-IA-v1"/>
    <property type="match status" value="1"/>
</dbReference>
<accession>A0A1Y4QJN2</accession>
<dbReference type="AlphaFoldDB" id="A0A1Y4QJN2"/>
<evidence type="ECO:0000313" key="1">
    <source>
        <dbReference type="EMBL" id="OUQ05496.1"/>
    </source>
</evidence>
<reference evidence="2" key="1">
    <citation type="submission" date="2017-04" db="EMBL/GenBank/DDBJ databases">
        <title>Function of individual gut microbiota members based on whole genome sequencing of pure cultures obtained from chicken caecum.</title>
        <authorList>
            <person name="Medvecky M."/>
            <person name="Cejkova D."/>
            <person name="Polansky O."/>
            <person name="Karasova D."/>
            <person name="Kubasova T."/>
            <person name="Cizek A."/>
            <person name="Rychlik I."/>
        </authorList>
    </citation>
    <scope>NUCLEOTIDE SEQUENCE [LARGE SCALE GENOMIC DNA]</scope>
    <source>
        <strain evidence="2">An149</strain>
    </source>
</reference>
<gene>
    <name evidence="1" type="ORF">B5E91_05615</name>
</gene>
<dbReference type="PANTHER" id="PTHR43434:SF26">
    <property type="entry name" value="PYROPHOSPHATASE PPAX"/>
    <property type="match status" value="1"/>
</dbReference>
<dbReference type="Proteomes" id="UP000196258">
    <property type="component" value="Unassembled WGS sequence"/>
</dbReference>
<dbReference type="GO" id="GO:0008967">
    <property type="term" value="F:phosphoglycolate phosphatase activity"/>
    <property type="evidence" value="ECO:0007669"/>
    <property type="project" value="TreeGrafter"/>
</dbReference>
<dbReference type="InterPro" id="IPR050155">
    <property type="entry name" value="HAD-like_hydrolase_sf"/>
</dbReference>
<dbReference type="InterPro" id="IPR023198">
    <property type="entry name" value="PGP-like_dom2"/>
</dbReference>
<dbReference type="InterPro" id="IPR036412">
    <property type="entry name" value="HAD-like_sf"/>
</dbReference>
<proteinExistence type="predicted"/>
<dbReference type="InterPro" id="IPR023214">
    <property type="entry name" value="HAD_sf"/>
</dbReference>
<sequence length="207" mass="23482">MKKYKAIIYDIDGTILDTLEMNIVPLMKIIEEETGKKVAYEELLKYAGAPGLKTMADLKIKNIEKTYARWVKYVNEYEHGAKLYEGFETVFEKFDGKIIQAIVSSKMVAQYQIDVVEKGIDKYFKVAILADDTTKHKPDPEPIYKCLDKISIKPEEAIFIGDSINDYLAAKNAGVDFGYATWGSVSNDGIDDPTYVFNRPLDLLKLL</sequence>
<dbReference type="SFLD" id="SFLDS00003">
    <property type="entry name" value="Haloacid_Dehalogenase"/>
    <property type="match status" value="1"/>
</dbReference>
<dbReference type="Pfam" id="PF13419">
    <property type="entry name" value="HAD_2"/>
    <property type="match status" value="1"/>
</dbReference>
<keyword evidence="1" id="KW-0378">Hydrolase</keyword>
<name>A0A1Y4QJN2_9FIRM</name>
<dbReference type="Gene3D" id="1.10.150.240">
    <property type="entry name" value="Putative phosphatase, domain 2"/>
    <property type="match status" value="1"/>
</dbReference>
<dbReference type="PRINTS" id="PR00413">
    <property type="entry name" value="HADHALOGNASE"/>
</dbReference>
<dbReference type="SUPFAM" id="SSF56784">
    <property type="entry name" value="HAD-like"/>
    <property type="match status" value="1"/>
</dbReference>
<dbReference type="EMBL" id="NFLB01000005">
    <property type="protein sequence ID" value="OUQ05496.1"/>
    <property type="molecule type" value="Genomic_DNA"/>
</dbReference>
<dbReference type="InterPro" id="IPR041492">
    <property type="entry name" value="HAD_2"/>
</dbReference>
<dbReference type="GO" id="GO:0005829">
    <property type="term" value="C:cytosol"/>
    <property type="evidence" value="ECO:0007669"/>
    <property type="project" value="TreeGrafter"/>
</dbReference>
<dbReference type="PANTHER" id="PTHR43434">
    <property type="entry name" value="PHOSPHOGLYCOLATE PHOSPHATASE"/>
    <property type="match status" value="1"/>
</dbReference>
<evidence type="ECO:0000313" key="2">
    <source>
        <dbReference type="Proteomes" id="UP000196258"/>
    </source>
</evidence>
<dbReference type="RefSeq" id="WP_087255927.1">
    <property type="nucleotide sequence ID" value="NZ_JBKTBZ010000004.1"/>
</dbReference>
<comment type="caution">
    <text evidence="1">The sequence shown here is derived from an EMBL/GenBank/DDBJ whole genome shotgun (WGS) entry which is preliminary data.</text>
</comment>